<evidence type="ECO:0000313" key="3">
    <source>
        <dbReference type="Proteomes" id="UP000677804"/>
    </source>
</evidence>
<gene>
    <name evidence="2" type="ORF">KG103_18445</name>
</gene>
<reference evidence="2 3" key="1">
    <citation type="submission" date="2021-05" db="EMBL/GenBank/DDBJ databases">
        <title>Novel species in genus Cellulomonas.</title>
        <authorList>
            <person name="Zhang G."/>
        </authorList>
    </citation>
    <scope>NUCLEOTIDE SEQUENCE [LARGE SCALE GENOMIC DNA]</scope>
    <source>
        <strain evidence="3">zg-ZUI222</strain>
    </source>
</reference>
<dbReference type="Proteomes" id="UP000677804">
    <property type="component" value="Chromosome"/>
</dbReference>
<dbReference type="RefSeq" id="WP_207340017.1">
    <property type="nucleotide sequence ID" value="NZ_CP074405.1"/>
</dbReference>
<dbReference type="EMBL" id="CP074405">
    <property type="protein sequence ID" value="QVI62351.1"/>
    <property type="molecule type" value="Genomic_DNA"/>
</dbReference>
<keyword evidence="3" id="KW-1185">Reference proteome</keyword>
<evidence type="ECO:0000313" key="2">
    <source>
        <dbReference type="EMBL" id="QVI62351.1"/>
    </source>
</evidence>
<accession>A0ABX8D796</accession>
<proteinExistence type="predicted"/>
<name>A0ABX8D796_9CELL</name>
<sequence length="199" mass="21748">MSRVLWTVWLAGVTDSDNYYKSTTVRFLPTDVVATIAVSAFRAELPARDNLIRPEVDAWITESIPADQWGSHRYGSSNSRWADGISELTFNIRVSRAATAATGIVHDRRDSVSSTRAAQVLERALVDRDTGAIHRLHTDITLEGATPVDVEALEAVLVRGTRLSVVGAEPLSDEAGVLAPRYDPDRDRVVFEPPPARGA</sequence>
<feature type="region of interest" description="Disordered" evidence="1">
    <location>
        <begin position="177"/>
        <end position="199"/>
    </location>
</feature>
<evidence type="ECO:0000256" key="1">
    <source>
        <dbReference type="SAM" id="MobiDB-lite"/>
    </source>
</evidence>
<organism evidence="2 3">
    <name type="scientific">Cellulomonas wangleii</name>
    <dbReference type="NCBI Taxonomy" id="2816956"/>
    <lineage>
        <taxon>Bacteria</taxon>
        <taxon>Bacillati</taxon>
        <taxon>Actinomycetota</taxon>
        <taxon>Actinomycetes</taxon>
        <taxon>Micrococcales</taxon>
        <taxon>Cellulomonadaceae</taxon>
        <taxon>Cellulomonas</taxon>
    </lineage>
</organism>
<protein>
    <submittedName>
        <fullName evidence="2">Uncharacterized protein</fullName>
    </submittedName>
</protein>